<feature type="transmembrane region" description="Helical" evidence="1">
    <location>
        <begin position="162"/>
        <end position="185"/>
    </location>
</feature>
<keyword evidence="1" id="KW-0472">Membrane</keyword>
<protein>
    <submittedName>
        <fullName evidence="2">Uncharacterized protein</fullName>
    </submittedName>
</protein>
<dbReference type="AlphaFoldDB" id="A0AA39T6X4"/>
<gene>
    <name evidence="2" type="ORF">IW261DRAFT_1573507</name>
</gene>
<dbReference type="EMBL" id="JAUEPR010000067">
    <property type="protein sequence ID" value="KAK0468761.1"/>
    <property type="molecule type" value="Genomic_DNA"/>
</dbReference>
<keyword evidence="1" id="KW-0812">Transmembrane</keyword>
<dbReference type="Proteomes" id="UP001175227">
    <property type="component" value="Unassembled WGS sequence"/>
</dbReference>
<accession>A0AA39T6X4</accession>
<proteinExistence type="predicted"/>
<organism evidence="2 3">
    <name type="scientific">Armillaria novae-zelandiae</name>
    <dbReference type="NCBI Taxonomy" id="153914"/>
    <lineage>
        <taxon>Eukaryota</taxon>
        <taxon>Fungi</taxon>
        <taxon>Dikarya</taxon>
        <taxon>Basidiomycota</taxon>
        <taxon>Agaricomycotina</taxon>
        <taxon>Agaricomycetes</taxon>
        <taxon>Agaricomycetidae</taxon>
        <taxon>Agaricales</taxon>
        <taxon>Marasmiineae</taxon>
        <taxon>Physalacriaceae</taxon>
        <taxon>Armillaria</taxon>
    </lineage>
</organism>
<keyword evidence="3" id="KW-1185">Reference proteome</keyword>
<evidence type="ECO:0000313" key="2">
    <source>
        <dbReference type="EMBL" id="KAK0468761.1"/>
    </source>
</evidence>
<evidence type="ECO:0000313" key="3">
    <source>
        <dbReference type="Proteomes" id="UP001175227"/>
    </source>
</evidence>
<comment type="caution">
    <text evidence="2">The sequence shown here is derived from an EMBL/GenBank/DDBJ whole genome shotgun (WGS) entry which is preliminary data.</text>
</comment>
<evidence type="ECO:0000256" key="1">
    <source>
        <dbReference type="SAM" id="Phobius"/>
    </source>
</evidence>
<keyword evidence="1" id="KW-1133">Transmembrane helix</keyword>
<name>A0AA39T6X4_9AGAR</name>
<reference evidence="2" key="1">
    <citation type="submission" date="2023-06" db="EMBL/GenBank/DDBJ databases">
        <authorList>
            <consortium name="Lawrence Berkeley National Laboratory"/>
            <person name="Ahrendt S."/>
            <person name="Sahu N."/>
            <person name="Indic B."/>
            <person name="Wong-Bajracharya J."/>
            <person name="Merenyi Z."/>
            <person name="Ke H.-M."/>
            <person name="Monk M."/>
            <person name="Kocsube S."/>
            <person name="Drula E."/>
            <person name="Lipzen A."/>
            <person name="Balint B."/>
            <person name="Henrissat B."/>
            <person name="Andreopoulos B."/>
            <person name="Martin F.M."/>
            <person name="Harder C.B."/>
            <person name="Rigling D."/>
            <person name="Ford K.L."/>
            <person name="Foster G.D."/>
            <person name="Pangilinan J."/>
            <person name="Papanicolaou A."/>
            <person name="Barry K."/>
            <person name="LaButti K."/>
            <person name="Viragh M."/>
            <person name="Koriabine M."/>
            <person name="Yan M."/>
            <person name="Riley R."/>
            <person name="Champramary S."/>
            <person name="Plett K.L."/>
            <person name="Tsai I.J."/>
            <person name="Slot J."/>
            <person name="Sipos G."/>
            <person name="Plett J."/>
            <person name="Nagy L.G."/>
            <person name="Grigoriev I.V."/>
        </authorList>
    </citation>
    <scope>NUCLEOTIDE SEQUENCE</scope>
    <source>
        <strain evidence="2">ICMP 16352</strain>
    </source>
</reference>
<sequence length="266" mass="29985">MVVVGLLSLSQAKLYLQSLAPNYQRGWEYIFKHQAPVISLPDRCLLQRQRYPLYYQYHQLRLNKVHVELETFNVICVAIDNALNTHCHLDVFSHVLDDDDCPVHRLSKWHNDVLTVQYHGFYGSSTTAIITSISGQLTTYMTKMPTFLATSCSSSSDVNRTALIAGVTALAVVLVALALDAMFIYKRAQKRRRDLPNMSVSIPRSMPSLSLLQNLQITSSLLSSVVNRAVHSLLCQCCGPRRFWLGPCVGNNTNTPTPKRHRISPR</sequence>